<dbReference type="RefSeq" id="XP_013893693.1">
    <property type="nucleotide sequence ID" value="XM_014038239.1"/>
</dbReference>
<accession>A0A0D2KFL9</accession>
<feature type="region of interest" description="Disordered" evidence="7">
    <location>
        <begin position="1"/>
        <end position="20"/>
    </location>
</feature>
<evidence type="ECO:0000256" key="1">
    <source>
        <dbReference type="ARBA" id="ARBA00004245"/>
    </source>
</evidence>
<dbReference type="EMBL" id="KK103954">
    <property type="protein sequence ID" value="KIY94673.1"/>
    <property type="molecule type" value="Genomic_DNA"/>
</dbReference>
<keyword evidence="5" id="KW-0206">Cytoskeleton</keyword>
<dbReference type="OrthoDB" id="421374at2759"/>
<dbReference type="GO" id="GO:0005938">
    <property type="term" value="C:cell cortex"/>
    <property type="evidence" value="ECO:0007669"/>
    <property type="project" value="TreeGrafter"/>
</dbReference>
<sequence>MNGFASLEKDGHAGELGGNGIKLGEVKFQVVPGDETVIRGKSKGGGLCVKRTNTALVIGVYDEPVAPGDCNVVVENLGDYLKSMEY</sequence>
<evidence type="ECO:0000256" key="2">
    <source>
        <dbReference type="ARBA" id="ARBA00010058"/>
    </source>
</evidence>
<dbReference type="SMART" id="SM00392">
    <property type="entry name" value="PROF"/>
    <property type="match status" value="1"/>
</dbReference>
<evidence type="ECO:0000256" key="5">
    <source>
        <dbReference type="ARBA" id="ARBA00023212"/>
    </source>
</evidence>
<gene>
    <name evidence="8" type="ORF">MNEG_13289</name>
</gene>
<dbReference type="Pfam" id="PF00235">
    <property type="entry name" value="Profilin"/>
    <property type="match status" value="1"/>
</dbReference>
<name>A0A0D2KFL9_9CHLO</name>
<keyword evidence="3" id="KW-0963">Cytoplasm</keyword>
<evidence type="ECO:0000313" key="9">
    <source>
        <dbReference type="Proteomes" id="UP000054498"/>
    </source>
</evidence>
<comment type="similarity">
    <text evidence="2 6">Belongs to the profilin family.</text>
</comment>
<organism evidence="8 9">
    <name type="scientific">Monoraphidium neglectum</name>
    <dbReference type="NCBI Taxonomy" id="145388"/>
    <lineage>
        <taxon>Eukaryota</taxon>
        <taxon>Viridiplantae</taxon>
        <taxon>Chlorophyta</taxon>
        <taxon>core chlorophytes</taxon>
        <taxon>Chlorophyceae</taxon>
        <taxon>CS clade</taxon>
        <taxon>Sphaeropleales</taxon>
        <taxon>Selenastraceae</taxon>
        <taxon>Monoraphidium</taxon>
    </lineage>
</organism>
<evidence type="ECO:0000256" key="3">
    <source>
        <dbReference type="ARBA" id="ARBA00022490"/>
    </source>
</evidence>
<dbReference type="PANTHER" id="PTHR11604">
    <property type="entry name" value="PROFILIN"/>
    <property type="match status" value="1"/>
</dbReference>
<evidence type="ECO:0000256" key="7">
    <source>
        <dbReference type="SAM" id="MobiDB-lite"/>
    </source>
</evidence>
<dbReference type="PANTHER" id="PTHR11604:SF0">
    <property type="entry name" value="PROFILIN"/>
    <property type="match status" value="1"/>
</dbReference>
<dbReference type="SUPFAM" id="SSF55770">
    <property type="entry name" value="Profilin (actin-binding protein)"/>
    <property type="match status" value="1"/>
</dbReference>
<dbReference type="CDD" id="cd00148">
    <property type="entry name" value="PROF"/>
    <property type="match status" value="1"/>
</dbReference>
<dbReference type="STRING" id="145388.A0A0D2KFL9"/>
<evidence type="ECO:0000313" key="8">
    <source>
        <dbReference type="EMBL" id="KIY94673.1"/>
    </source>
</evidence>
<dbReference type="InterPro" id="IPR048278">
    <property type="entry name" value="PFN"/>
</dbReference>
<evidence type="ECO:0000256" key="4">
    <source>
        <dbReference type="ARBA" id="ARBA00023203"/>
    </source>
</evidence>
<dbReference type="Gene3D" id="3.30.450.30">
    <property type="entry name" value="Dynein light chain 2a, cytoplasmic"/>
    <property type="match status" value="1"/>
</dbReference>
<dbReference type="GeneID" id="25730736"/>
<evidence type="ECO:0000256" key="6">
    <source>
        <dbReference type="RuleBase" id="RU003909"/>
    </source>
</evidence>
<dbReference type="Proteomes" id="UP000054498">
    <property type="component" value="Unassembled WGS sequence"/>
</dbReference>
<dbReference type="KEGG" id="mng:MNEG_13289"/>
<dbReference type="PRINTS" id="PR00392">
    <property type="entry name" value="PROFILIN"/>
</dbReference>
<dbReference type="GO" id="GO:0005856">
    <property type="term" value="C:cytoskeleton"/>
    <property type="evidence" value="ECO:0007669"/>
    <property type="project" value="UniProtKB-SubCell"/>
</dbReference>
<reference evidence="8 9" key="1">
    <citation type="journal article" date="2013" name="BMC Genomics">
        <title>Reconstruction of the lipid metabolism for the microalga Monoraphidium neglectum from its genome sequence reveals characteristics suitable for biofuel production.</title>
        <authorList>
            <person name="Bogen C."/>
            <person name="Al-Dilaimi A."/>
            <person name="Albersmeier A."/>
            <person name="Wichmann J."/>
            <person name="Grundmann M."/>
            <person name="Rupp O."/>
            <person name="Lauersen K.J."/>
            <person name="Blifernez-Klassen O."/>
            <person name="Kalinowski J."/>
            <person name="Goesmann A."/>
            <person name="Mussgnug J.H."/>
            <person name="Kruse O."/>
        </authorList>
    </citation>
    <scope>NUCLEOTIDE SEQUENCE [LARGE SCALE GENOMIC DNA]</scope>
    <source>
        <strain evidence="8 9">SAG 48.87</strain>
    </source>
</reference>
<proteinExistence type="inferred from homology"/>
<dbReference type="PRINTS" id="PR01640">
    <property type="entry name" value="PROFILINPLNT"/>
</dbReference>
<dbReference type="InterPro" id="IPR036140">
    <property type="entry name" value="PFN_sf"/>
</dbReference>
<dbReference type="GO" id="GO:0003785">
    <property type="term" value="F:actin monomer binding"/>
    <property type="evidence" value="ECO:0007669"/>
    <property type="project" value="TreeGrafter"/>
</dbReference>
<keyword evidence="9" id="KW-1185">Reference proteome</keyword>
<comment type="subcellular location">
    <subcellularLocation>
        <location evidence="1">Cytoplasm</location>
        <location evidence="1">Cytoskeleton</location>
    </subcellularLocation>
</comment>
<dbReference type="AlphaFoldDB" id="A0A0D2KFL9"/>
<keyword evidence="4 6" id="KW-0009">Actin-binding</keyword>
<dbReference type="InterPro" id="IPR005455">
    <property type="entry name" value="PFN_euk"/>
</dbReference>
<protein>
    <recommendedName>
        <fullName evidence="6">Profilin</fullName>
    </recommendedName>
</protein>